<keyword evidence="6 7" id="KW-0472">Membrane</keyword>
<name>A0A1E3QLB4_9ASCO</name>
<dbReference type="PANTHER" id="PTHR16433">
    <property type="entry name" value="DOLICHOL-PHOSPHATE MANNOSYLTRANSFERASE SUBUNIT 3"/>
    <property type="match status" value="1"/>
</dbReference>
<gene>
    <name evidence="8" type="ORF">BABINDRAFT_14635</name>
</gene>
<keyword evidence="4 7" id="KW-0256">Endoplasmic reticulum</keyword>
<dbReference type="GO" id="GO:0005789">
    <property type="term" value="C:endoplasmic reticulum membrane"/>
    <property type="evidence" value="ECO:0007669"/>
    <property type="project" value="UniProtKB-SubCell"/>
</dbReference>
<comment type="similarity">
    <text evidence="2 7">Belongs to the DPM3 family.</text>
</comment>
<comment type="pathway">
    <text evidence="7">Protein modification; protein glycosylation.</text>
</comment>
<evidence type="ECO:0000256" key="4">
    <source>
        <dbReference type="ARBA" id="ARBA00022824"/>
    </source>
</evidence>
<evidence type="ECO:0000256" key="6">
    <source>
        <dbReference type="ARBA" id="ARBA00023136"/>
    </source>
</evidence>
<evidence type="ECO:0000256" key="1">
    <source>
        <dbReference type="ARBA" id="ARBA00004477"/>
    </source>
</evidence>
<keyword evidence="3 7" id="KW-0812">Transmembrane</keyword>
<feature type="transmembrane region" description="Helical" evidence="7">
    <location>
        <begin position="20"/>
        <end position="44"/>
    </location>
</feature>
<dbReference type="AlphaFoldDB" id="A0A1E3QLB4"/>
<comment type="subcellular location">
    <subcellularLocation>
        <location evidence="1 7">Endoplasmic reticulum membrane</location>
        <topology evidence="1 7">Multi-pass membrane protein</topology>
    </subcellularLocation>
</comment>
<dbReference type="UniPathway" id="UPA00378"/>
<evidence type="ECO:0000313" key="8">
    <source>
        <dbReference type="EMBL" id="ODQ78475.1"/>
    </source>
</evidence>
<keyword evidence="5 7" id="KW-1133">Transmembrane helix</keyword>
<dbReference type="Pfam" id="PF08285">
    <property type="entry name" value="DPM3"/>
    <property type="match status" value="1"/>
</dbReference>
<evidence type="ECO:0000256" key="3">
    <source>
        <dbReference type="ARBA" id="ARBA00022692"/>
    </source>
</evidence>
<feature type="transmembrane region" description="Helical" evidence="7">
    <location>
        <begin position="50"/>
        <end position="72"/>
    </location>
</feature>
<dbReference type="EMBL" id="KV454435">
    <property type="protein sequence ID" value="ODQ78475.1"/>
    <property type="molecule type" value="Genomic_DNA"/>
</dbReference>
<keyword evidence="9" id="KW-1185">Reference proteome</keyword>
<dbReference type="GeneID" id="30145035"/>
<accession>A0A1E3QLB4</accession>
<evidence type="ECO:0000256" key="2">
    <source>
        <dbReference type="ARBA" id="ARBA00010430"/>
    </source>
</evidence>
<dbReference type="GO" id="GO:0033185">
    <property type="term" value="C:dolichol-phosphate-mannose synthase complex"/>
    <property type="evidence" value="ECO:0007669"/>
    <property type="project" value="TreeGrafter"/>
</dbReference>
<protein>
    <recommendedName>
        <fullName evidence="7">Dolichol-phosphate mannosyltransferase subunit 3</fullName>
    </recommendedName>
</protein>
<dbReference type="PANTHER" id="PTHR16433:SF0">
    <property type="entry name" value="DOLICHOL-PHOSPHATE MANNOSYLTRANSFERASE SUBUNIT 3"/>
    <property type="match status" value="1"/>
</dbReference>
<dbReference type="OrthoDB" id="2014333at2759"/>
<evidence type="ECO:0000256" key="7">
    <source>
        <dbReference type="RuleBase" id="RU365085"/>
    </source>
</evidence>
<sequence length="103" mass="11679">MASYRQLSTHIMSKFTETALAVFALVSVYLAFVSKVIPTPAIFYNEIVPVLPFWALVSFGSYALFTLGWGVFTFNDKEEKYHELLSEIEEAKVYLKKNGVTVD</sequence>
<dbReference type="GO" id="GO:0006506">
    <property type="term" value="P:GPI anchor biosynthetic process"/>
    <property type="evidence" value="ECO:0007669"/>
    <property type="project" value="TreeGrafter"/>
</dbReference>
<dbReference type="InterPro" id="IPR013174">
    <property type="entry name" value="DPM3"/>
</dbReference>
<proteinExistence type="inferred from homology"/>
<dbReference type="STRING" id="984486.A0A1E3QLB4"/>
<comment type="function">
    <text evidence="7">Stabilizer subunit of the dolichol-phosphate mannose (DPM) synthase complex; tethers catalytic subunit to the ER.</text>
</comment>
<evidence type="ECO:0000256" key="5">
    <source>
        <dbReference type="ARBA" id="ARBA00022989"/>
    </source>
</evidence>
<organism evidence="8 9">
    <name type="scientific">Babjeviella inositovora NRRL Y-12698</name>
    <dbReference type="NCBI Taxonomy" id="984486"/>
    <lineage>
        <taxon>Eukaryota</taxon>
        <taxon>Fungi</taxon>
        <taxon>Dikarya</taxon>
        <taxon>Ascomycota</taxon>
        <taxon>Saccharomycotina</taxon>
        <taxon>Pichiomycetes</taxon>
        <taxon>Serinales incertae sedis</taxon>
        <taxon>Babjeviella</taxon>
    </lineage>
</organism>
<dbReference type="RefSeq" id="XP_018983803.1">
    <property type="nucleotide sequence ID" value="XM_019127182.1"/>
</dbReference>
<dbReference type="Proteomes" id="UP000094336">
    <property type="component" value="Unassembled WGS sequence"/>
</dbReference>
<reference evidence="9" key="1">
    <citation type="submission" date="2016-05" db="EMBL/GenBank/DDBJ databases">
        <title>Comparative genomics of biotechnologically important yeasts.</title>
        <authorList>
            <consortium name="DOE Joint Genome Institute"/>
            <person name="Riley R."/>
            <person name="Haridas S."/>
            <person name="Wolfe K.H."/>
            <person name="Lopes M.R."/>
            <person name="Hittinger C.T."/>
            <person name="Goker M."/>
            <person name="Salamov A."/>
            <person name="Wisecaver J."/>
            <person name="Long T.M."/>
            <person name="Aerts A.L."/>
            <person name="Barry K."/>
            <person name="Choi C."/>
            <person name="Clum A."/>
            <person name="Coughlan A.Y."/>
            <person name="Deshpande S."/>
            <person name="Douglass A.P."/>
            <person name="Hanson S.J."/>
            <person name="Klenk H.-P."/>
            <person name="Labutti K."/>
            <person name="Lapidus A."/>
            <person name="Lindquist E."/>
            <person name="Lipzen A."/>
            <person name="Meier-Kolthoff J.P."/>
            <person name="Ohm R.A."/>
            <person name="Otillar R.P."/>
            <person name="Pangilinan J."/>
            <person name="Peng Y."/>
            <person name="Rokas A."/>
            <person name="Rosa C.A."/>
            <person name="Scheuner C."/>
            <person name="Sibirny A.A."/>
            <person name="Slot J.C."/>
            <person name="Stielow J.B."/>
            <person name="Sun H."/>
            <person name="Kurtzman C.P."/>
            <person name="Blackwell M."/>
            <person name="Grigoriev I.V."/>
            <person name="Jeffries T.W."/>
        </authorList>
    </citation>
    <scope>NUCLEOTIDE SEQUENCE [LARGE SCALE GENOMIC DNA]</scope>
    <source>
        <strain evidence="9">NRRL Y-12698</strain>
    </source>
</reference>
<evidence type="ECO:0000313" key="9">
    <source>
        <dbReference type="Proteomes" id="UP000094336"/>
    </source>
</evidence>
<comment type="subunit">
    <text evidence="7">Component of the dolichol-phosphate mannose (DPM) synthase complex.</text>
</comment>